<keyword evidence="5" id="KW-1185">Reference proteome</keyword>
<organism evidence="4 5">
    <name type="scientific">Phenylobacterium haematophilum</name>
    <dbReference type="NCBI Taxonomy" id="98513"/>
    <lineage>
        <taxon>Bacteria</taxon>
        <taxon>Pseudomonadati</taxon>
        <taxon>Pseudomonadota</taxon>
        <taxon>Alphaproteobacteria</taxon>
        <taxon>Caulobacterales</taxon>
        <taxon>Caulobacteraceae</taxon>
        <taxon>Phenylobacterium</taxon>
    </lineage>
</organism>
<feature type="compositionally biased region" description="Basic and acidic residues" evidence="2">
    <location>
        <begin position="1"/>
        <end position="10"/>
    </location>
</feature>
<evidence type="ECO:0000259" key="3">
    <source>
        <dbReference type="Pfam" id="PF05532"/>
    </source>
</evidence>
<evidence type="ECO:0000256" key="1">
    <source>
        <dbReference type="ARBA" id="ARBA00009129"/>
    </source>
</evidence>
<dbReference type="SUPFAM" id="SSF69047">
    <property type="entry name" value="Hypothetical protein YjbJ"/>
    <property type="match status" value="1"/>
</dbReference>
<name>A0A840A561_9CAUL</name>
<dbReference type="Gene3D" id="1.10.1470.10">
    <property type="entry name" value="YjbJ"/>
    <property type="match status" value="1"/>
</dbReference>
<dbReference type="InterPro" id="IPR008462">
    <property type="entry name" value="CsbD"/>
</dbReference>
<dbReference type="Proteomes" id="UP000530564">
    <property type="component" value="Unassembled WGS sequence"/>
</dbReference>
<evidence type="ECO:0000256" key="2">
    <source>
        <dbReference type="SAM" id="MobiDB-lite"/>
    </source>
</evidence>
<feature type="compositionally biased region" description="Basic and acidic residues" evidence="2">
    <location>
        <begin position="28"/>
        <end position="60"/>
    </location>
</feature>
<feature type="domain" description="CsbD-like" evidence="3">
    <location>
        <begin position="4"/>
        <end position="56"/>
    </location>
</feature>
<evidence type="ECO:0000313" key="4">
    <source>
        <dbReference type="EMBL" id="MBB3892387.1"/>
    </source>
</evidence>
<reference evidence="4 5" key="1">
    <citation type="submission" date="2020-08" db="EMBL/GenBank/DDBJ databases">
        <title>Genomic Encyclopedia of Type Strains, Phase IV (KMG-IV): sequencing the most valuable type-strain genomes for metagenomic binning, comparative biology and taxonomic classification.</title>
        <authorList>
            <person name="Goeker M."/>
        </authorList>
    </citation>
    <scope>NUCLEOTIDE SEQUENCE [LARGE SCALE GENOMIC DNA]</scope>
    <source>
        <strain evidence="4 5">DSM 21793</strain>
    </source>
</reference>
<comment type="similarity">
    <text evidence="1">Belongs to the UPF0337 (CsbD) family.</text>
</comment>
<sequence length="60" mass="6270">MHKDQIKGAAKEATGSIKQAAGKATGNRRLEADGAVEKTEGKIQKGVGDIKDAARDALKH</sequence>
<protein>
    <submittedName>
        <fullName evidence="4">Uncharacterized protein YjbJ (UPF0337 family)</fullName>
    </submittedName>
</protein>
<dbReference type="RefSeq" id="WP_183774532.1">
    <property type="nucleotide sequence ID" value="NZ_JACIDK010000004.1"/>
</dbReference>
<dbReference type="EMBL" id="JACIDK010000004">
    <property type="protein sequence ID" value="MBB3892387.1"/>
    <property type="molecule type" value="Genomic_DNA"/>
</dbReference>
<gene>
    <name evidence="4" type="ORF">GGQ61_003120</name>
</gene>
<dbReference type="Pfam" id="PF05532">
    <property type="entry name" value="CsbD"/>
    <property type="match status" value="1"/>
</dbReference>
<feature type="region of interest" description="Disordered" evidence="2">
    <location>
        <begin position="1"/>
        <end position="60"/>
    </location>
</feature>
<dbReference type="AlphaFoldDB" id="A0A840A561"/>
<proteinExistence type="inferred from homology"/>
<comment type="caution">
    <text evidence="4">The sequence shown here is derived from an EMBL/GenBank/DDBJ whole genome shotgun (WGS) entry which is preliminary data.</text>
</comment>
<accession>A0A840A561</accession>
<dbReference type="InterPro" id="IPR036629">
    <property type="entry name" value="YjbJ_sf"/>
</dbReference>
<evidence type="ECO:0000313" key="5">
    <source>
        <dbReference type="Proteomes" id="UP000530564"/>
    </source>
</evidence>